<dbReference type="Pfam" id="PF00881">
    <property type="entry name" value="Nitroreductase"/>
    <property type="match status" value="1"/>
</dbReference>
<evidence type="ECO:0000256" key="1">
    <source>
        <dbReference type="ARBA" id="ARBA00007118"/>
    </source>
</evidence>
<dbReference type="Gene3D" id="3.40.109.10">
    <property type="entry name" value="NADH Oxidase"/>
    <property type="match status" value="1"/>
</dbReference>
<evidence type="ECO:0000313" key="4">
    <source>
        <dbReference type="EMBL" id="KAA5543611.1"/>
    </source>
</evidence>
<comment type="similarity">
    <text evidence="1">Belongs to the nitroreductase family.</text>
</comment>
<dbReference type="InterPro" id="IPR000415">
    <property type="entry name" value="Nitroreductase-like"/>
</dbReference>
<dbReference type="PANTHER" id="PTHR43673">
    <property type="entry name" value="NAD(P)H NITROREDUCTASE YDGI-RELATED"/>
    <property type="match status" value="1"/>
</dbReference>
<reference evidence="4 5" key="1">
    <citation type="submission" date="2019-08" db="EMBL/GenBank/DDBJ databases">
        <authorList>
            <person name="Dhanesh K."/>
            <person name="Kumar G."/>
            <person name="Sasikala C."/>
            <person name="Venkata Ramana C."/>
        </authorList>
    </citation>
    <scope>NUCLEOTIDE SEQUENCE [LARGE SCALE GENOMIC DNA]</scope>
    <source>
        <strain evidence="4 5">JC645</strain>
    </source>
</reference>
<evidence type="ECO:0000259" key="3">
    <source>
        <dbReference type="Pfam" id="PF00881"/>
    </source>
</evidence>
<organism evidence="4 5">
    <name type="scientific">Roseiconus nitratireducens</name>
    <dbReference type="NCBI Taxonomy" id="2605748"/>
    <lineage>
        <taxon>Bacteria</taxon>
        <taxon>Pseudomonadati</taxon>
        <taxon>Planctomycetota</taxon>
        <taxon>Planctomycetia</taxon>
        <taxon>Pirellulales</taxon>
        <taxon>Pirellulaceae</taxon>
        <taxon>Roseiconus</taxon>
    </lineage>
</organism>
<evidence type="ECO:0000313" key="5">
    <source>
        <dbReference type="Proteomes" id="UP000324479"/>
    </source>
</evidence>
<dbReference type="InterPro" id="IPR029479">
    <property type="entry name" value="Nitroreductase"/>
</dbReference>
<dbReference type="SUPFAM" id="SSF55469">
    <property type="entry name" value="FMN-dependent nitroreductase-like"/>
    <property type="match status" value="1"/>
</dbReference>
<dbReference type="EMBL" id="VWOX01000005">
    <property type="protein sequence ID" value="KAA5543611.1"/>
    <property type="molecule type" value="Genomic_DNA"/>
</dbReference>
<protein>
    <submittedName>
        <fullName evidence="4">NAD(P)H-flavin oxidoreductase</fullName>
    </submittedName>
</protein>
<proteinExistence type="inferred from homology"/>
<accession>A0A5M6D7V5</accession>
<dbReference type="AlphaFoldDB" id="A0A5M6D7V5"/>
<dbReference type="PANTHER" id="PTHR43673:SF10">
    <property type="entry name" value="NADH DEHYDROGENASE_NAD(P)H NITROREDUCTASE XCC3605-RELATED"/>
    <property type="match status" value="1"/>
</dbReference>
<name>A0A5M6D7V5_9BACT</name>
<dbReference type="GO" id="GO:0016491">
    <property type="term" value="F:oxidoreductase activity"/>
    <property type="evidence" value="ECO:0007669"/>
    <property type="project" value="UniProtKB-KW"/>
</dbReference>
<dbReference type="RefSeq" id="WP_150076362.1">
    <property type="nucleotide sequence ID" value="NZ_VWOX01000005.1"/>
</dbReference>
<sequence>MSVNPTEQDVLDAVNRRWSPYRFERRGVEPEKLRRCFEAARWAASSFNEQPWRWILAEREDSAAFDKALGCLLEANRAWAANAGVLILTAYRTKFSRNENPNRVALHDLGQAAAHLALQAAALGLQAHQMAGVNLSQIRTEYQIPEDFEPATAIAIGYPVVDPPQNDEDKTLAAREAGPRQRRPISEQVFAGTWGNRFQW</sequence>
<keyword evidence="2" id="KW-0560">Oxidoreductase</keyword>
<feature type="domain" description="Nitroreductase" evidence="3">
    <location>
        <begin position="16"/>
        <end position="158"/>
    </location>
</feature>
<dbReference type="CDD" id="cd02138">
    <property type="entry name" value="TdsD-like"/>
    <property type="match status" value="1"/>
</dbReference>
<dbReference type="Proteomes" id="UP000324479">
    <property type="component" value="Unassembled WGS sequence"/>
</dbReference>
<evidence type="ECO:0000256" key="2">
    <source>
        <dbReference type="ARBA" id="ARBA00023002"/>
    </source>
</evidence>
<keyword evidence="5" id="KW-1185">Reference proteome</keyword>
<comment type="caution">
    <text evidence="4">The sequence shown here is derived from an EMBL/GenBank/DDBJ whole genome shotgun (WGS) entry which is preliminary data.</text>
</comment>
<gene>
    <name evidence="4" type="ORF">FYK55_10390</name>
</gene>